<dbReference type="PANTHER" id="PTHR23192:SF87">
    <property type="entry name" value="AMASSIN-3"/>
    <property type="match status" value="1"/>
</dbReference>
<dbReference type="InterPro" id="IPR050605">
    <property type="entry name" value="Olfactomedin-like_domain"/>
</dbReference>
<sequence>MPKAELHLPTRSSLTVSIQGTMAVLKMHHPIQSRVLFILMLGLHGGDFAKKDPERRNILYGERREDHCSFTVMIPKADTQKCSSPAYITREIRELRAANNNLTSFFSALHDQTVRQRATLGAMERRYKDDYSEDIKRLEQENRFQSALIKRLEVLIDRKTKAIAAIPTRGLEERRPSSSLGLEKLSDLDADLVRKRLDEQAHMMDILEQLTKRLDGENRDQDVMGAKLDSRVAELSDTVVYLSTAFKTLEKEYRRKMTQLQDIVVGQDAGFAKHKVESLQRQLLVMQKTNSHLQHALVNQSRTIRNLRLKVNTLFRQQDGLLLADDTTQTVATTDQCGNLTHVSSPTTHRSTPTLYGSWMKDPLACKADRNTIWLMEDWYSNVVLEYSDMENFLAKKEAEAYNLPYNWWGTGHVIYKGALFYHSRNKIVKFDFMQEEVVAERKLSNIGPYHYQWGGATLVDFAVDEKGLWAIYAAQENYGKLVVSKMDPDDLSFTQTWITDQLKTDAGNAFMICGVLYTTRSGIKEDIISYAFDTETGKSNSLNIPFVSKYGATSMVDYNPKDKRIYAWDNGNLVTYNVTLETFGKT</sequence>
<comment type="subcellular location">
    <subcellularLocation>
        <location evidence="1">Secreted</location>
    </subcellularLocation>
</comment>
<accession>A0A9J7MHP7</accession>
<evidence type="ECO:0000256" key="4">
    <source>
        <dbReference type="SAM" id="Coils"/>
    </source>
</evidence>
<name>A0A9J7MHP7_BRAFL</name>
<reference evidence="7" key="2">
    <citation type="submission" date="2025-08" db="UniProtKB">
        <authorList>
            <consortium name="RefSeq"/>
        </authorList>
    </citation>
    <scope>IDENTIFICATION</scope>
    <source>
        <strain evidence="7">S238N-H82</strain>
        <tissue evidence="7">Testes</tissue>
    </source>
</reference>
<dbReference type="PANTHER" id="PTHR23192">
    <property type="entry name" value="OLFACTOMEDIN-RELATED"/>
    <property type="match status" value="1"/>
</dbReference>
<dbReference type="KEGG" id="bfo:118432257"/>
<dbReference type="RefSeq" id="XP_035699685.1">
    <property type="nucleotide sequence ID" value="XM_035843792.1"/>
</dbReference>
<dbReference type="OMA" id="QQQFMEY"/>
<evidence type="ECO:0000259" key="5">
    <source>
        <dbReference type="PROSITE" id="PS51132"/>
    </source>
</evidence>
<evidence type="ECO:0000256" key="3">
    <source>
        <dbReference type="PROSITE-ProRule" id="PRU00446"/>
    </source>
</evidence>
<dbReference type="GO" id="GO:0005615">
    <property type="term" value="C:extracellular space"/>
    <property type="evidence" value="ECO:0000318"/>
    <property type="project" value="GO_Central"/>
</dbReference>
<reference evidence="6" key="1">
    <citation type="journal article" date="2020" name="Nat. Ecol. Evol.">
        <title>Deeply conserved synteny resolves early events in vertebrate evolution.</title>
        <authorList>
            <person name="Simakov O."/>
            <person name="Marletaz F."/>
            <person name="Yue J.X."/>
            <person name="O'Connell B."/>
            <person name="Jenkins J."/>
            <person name="Brandt A."/>
            <person name="Calef R."/>
            <person name="Tung C.H."/>
            <person name="Huang T.K."/>
            <person name="Schmutz J."/>
            <person name="Satoh N."/>
            <person name="Yu J.K."/>
            <person name="Putnam N.H."/>
            <person name="Green R.E."/>
            <person name="Rokhsar D.S."/>
        </authorList>
    </citation>
    <scope>NUCLEOTIDE SEQUENCE [LARGE SCALE GENOMIC DNA]</scope>
    <source>
        <strain evidence="6">S238N-H82</strain>
    </source>
</reference>
<dbReference type="PROSITE" id="PS51132">
    <property type="entry name" value="OLF"/>
    <property type="match status" value="1"/>
</dbReference>
<feature type="domain" description="Olfactomedin-like" evidence="5">
    <location>
        <begin position="336"/>
        <end position="583"/>
    </location>
</feature>
<dbReference type="Pfam" id="PF02191">
    <property type="entry name" value="OLF"/>
    <property type="match status" value="1"/>
</dbReference>
<evidence type="ECO:0000256" key="2">
    <source>
        <dbReference type="ARBA" id="ARBA00022525"/>
    </source>
</evidence>
<dbReference type="GeneID" id="118432257"/>
<dbReference type="GO" id="GO:0007165">
    <property type="term" value="P:signal transduction"/>
    <property type="evidence" value="ECO:0000318"/>
    <property type="project" value="GO_Central"/>
</dbReference>
<keyword evidence="2" id="KW-0964">Secreted</keyword>
<dbReference type="SMART" id="SM00284">
    <property type="entry name" value="OLF"/>
    <property type="match status" value="1"/>
</dbReference>
<feature type="coiled-coil region" evidence="4">
    <location>
        <begin position="128"/>
        <end position="155"/>
    </location>
</feature>
<keyword evidence="4" id="KW-0175">Coiled coil</keyword>
<dbReference type="InterPro" id="IPR003112">
    <property type="entry name" value="Olfac-like_dom"/>
</dbReference>
<organism evidence="6 7">
    <name type="scientific">Branchiostoma floridae</name>
    <name type="common">Florida lancelet</name>
    <name type="synonym">Amphioxus</name>
    <dbReference type="NCBI Taxonomy" id="7739"/>
    <lineage>
        <taxon>Eukaryota</taxon>
        <taxon>Metazoa</taxon>
        <taxon>Chordata</taxon>
        <taxon>Cephalochordata</taxon>
        <taxon>Leptocardii</taxon>
        <taxon>Amphioxiformes</taxon>
        <taxon>Branchiostomatidae</taxon>
        <taxon>Branchiostoma</taxon>
    </lineage>
</organism>
<gene>
    <name evidence="7" type="primary">LOC118432257</name>
</gene>
<dbReference type="AlphaFoldDB" id="A0A9J7MHP7"/>
<comment type="caution">
    <text evidence="3">Lacks conserved residue(s) required for the propagation of feature annotation.</text>
</comment>
<protein>
    <submittedName>
        <fullName evidence="7">Noelin-2-like</fullName>
    </submittedName>
</protein>
<keyword evidence="6" id="KW-1185">Reference proteome</keyword>
<dbReference type="Proteomes" id="UP000001554">
    <property type="component" value="Chromosome 15"/>
</dbReference>
<evidence type="ECO:0000313" key="7">
    <source>
        <dbReference type="RefSeq" id="XP_035699685.1"/>
    </source>
</evidence>
<evidence type="ECO:0000313" key="6">
    <source>
        <dbReference type="Proteomes" id="UP000001554"/>
    </source>
</evidence>
<proteinExistence type="predicted"/>
<dbReference type="OrthoDB" id="8626508at2759"/>
<evidence type="ECO:0000256" key="1">
    <source>
        <dbReference type="ARBA" id="ARBA00004613"/>
    </source>
</evidence>